<evidence type="ECO:0000256" key="2">
    <source>
        <dbReference type="ARBA" id="ARBA00004787"/>
    </source>
</evidence>
<feature type="site" description="Positions MEP for the nucleophilic attack" evidence="7">
    <location>
        <position position="212"/>
    </location>
</feature>
<comment type="catalytic activity">
    <reaction evidence="1 7">
        <text>2-C-methyl-D-erythritol 4-phosphate + CTP + H(+) = 4-CDP-2-C-methyl-D-erythritol + diphosphate</text>
        <dbReference type="Rhea" id="RHEA:13429"/>
        <dbReference type="ChEBI" id="CHEBI:15378"/>
        <dbReference type="ChEBI" id="CHEBI:33019"/>
        <dbReference type="ChEBI" id="CHEBI:37563"/>
        <dbReference type="ChEBI" id="CHEBI:57823"/>
        <dbReference type="ChEBI" id="CHEBI:58262"/>
        <dbReference type="EC" id="2.7.7.60"/>
    </reaction>
</comment>
<evidence type="ECO:0000313" key="10">
    <source>
        <dbReference type="Proteomes" id="UP000558997"/>
    </source>
</evidence>
<reference evidence="9 10" key="1">
    <citation type="submission" date="2020-08" db="EMBL/GenBank/DDBJ databases">
        <title>Sequencing the genomes of 1000 actinobacteria strains.</title>
        <authorList>
            <person name="Klenk H.-P."/>
        </authorList>
    </citation>
    <scope>NUCLEOTIDE SEQUENCE [LARGE SCALE GENOMIC DNA]</scope>
    <source>
        <strain evidence="9 10">DSM 17294</strain>
    </source>
</reference>
<feature type="site" description="Transition state stabilizer" evidence="7">
    <location>
        <position position="22"/>
    </location>
</feature>
<evidence type="ECO:0000256" key="7">
    <source>
        <dbReference type="HAMAP-Rule" id="MF_00108"/>
    </source>
</evidence>
<dbReference type="Pfam" id="PF01128">
    <property type="entry name" value="IspD"/>
    <property type="match status" value="1"/>
</dbReference>
<dbReference type="NCBIfam" id="TIGR00453">
    <property type="entry name" value="ispD"/>
    <property type="match status" value="1"/>
</dbReference>
<evidence type="ECO:0000256" key="3">
    <source>
        <dbReference type="ARBA" id="ARBA00009789"/>
    </source>
</evidence>
<dbReference type="PROSITE" id="PS01295">
    <property type="entry name" value="ISPD"/>
    <property type="match status" value="1"/>
</dbReference>
<evidence type="ECO:0000256" key="4">
    <source>
        <dbReference type="ARBA" id="ARBA00022679"/>
    </source>
</evidence>
<keyword evidence="6 7" id="KW-0414">Isoprene biosynthesis</keyword>
<feature type="region of interest" description="Disordered" evidence="8">
    <location>
        <begin position="231"/>
        <end position="272"/>
    </location>
</feature>
<dbReference type="RefSeq" id="WP_184837155.1">
    <property type="nucleotide sequence ID" value="NZ_BAAAVN010000003.1"/>
</dbReference>
<keyword evidence="5 7" id="KW-0548">Nucleotidyltransferase</keyword>
<dbReference type="InterPro" id="IPR034683">
    <property type="entry name" value="IspD/TarI"/>
</dbReference>
<dbReference type="InterPro" id="IPR018294">
    <property type="entry name" value="ISPD_synthase_CS"/>
</dbReference>
<dbReference type="AlphaFoldDB" id="A0A841E0Q2"/>
<dbReference type="Proteomes" id="UP000558997">
    <property type="component" value="Unassembled WGS sequence"/>
</dbReference>
<dbReference type="EMBL" id="JACHNF010000001">
    <property type="protein sequence ID" value="MBB5980998.1"/>
    <property type="molecule type" value="Genomic_DNA"/>
</dbReference>
<dbReference type="PANTHER" id="PTHR32125">
    <property type="entry name" value="2-C-METHYL-D-ERYTHRITOL 4-PHOSPHATE CYTIDYLYLTRANSFERASE, CHLOROPLASTIC"/>
    <property type="match status" value="1"/>
</dbReference>
<keyword evidence="4 7" id="KW-0808">Transferase</keyword>
<dbReference type="EC" id="2.7.7.60" evidence="7"/>
<evidence type="ECO:0000256" key="6">
    <source>
        <dbReference type="ARBA" id="ARBA00023229"/>
    </source>
</evidence>
<comment type="similarity">
    <text evidence="3 7">Belongs to the IspD/TarI cytidylyltransferase family. IspD subfamily.</text>
</comment>
<keyword evidence="10" id="KW-1185">Reference proteome</keyword>
<sequence>MSSAVVIPAAGLGLRLGGETPKAFREVGGDSLLVHAVRGLRAASAADLVCFVVAVPPGSEETVGKELAPYVGDARLLVVAGGAERPASVRAALDVVPVDGIDCILVHDAARAFVPAEVIERVFATVRAGADAVVPVVPVTDTIKVVGPHGEVVDTPDRSTLVAVQTPQGFSPEVLRRAHAAGADAAVTDDAMMCERLGVTVQTVEGSPDAFKVTRPQDLVLAEALLARREREQLGGQPNAGTGPAAAPEREERVIGQPSGWPGDGSGGGQAG</sequence>
<evidence type="ECO:0000256" key="5">
    <source>
        <dbReference type="ARBA" id="ARBA00022695"/>
    </source>
</evidence>
<comment type="function">
    <text evidence="7">Catalyzes the formation of 4-diphosphocytidyl-2-C-methyl-D-erythritol from CTP and 2-C-methyl-D-erythritol 4-phosphate (MEP).</text>
</comment>
<dbReference type="CDD" id="cd02516">
    <property type="entry name" value="CDP-ME_synthetase"/>
    <property type="match status" value="1"/>
</dbReference>
<name>A0A841E0Q2_9ACTN</name>
<proteinExistence type="inferred from homology"/>
<dbReference type="FunFam" id="3.90.550.10:FF:000003">
    <property type="entry name" value="2-C-methyl-D-erythritol 4-phosphate cytidylyltransferase"/>
    <property type="match status" value="1"/>
</dbReference>
<dbReference type="UniPathway" id="UPA00056">
    <property type="reaction ID" value="UER00093"/>
</dbReference>
<dbReference type="InterPro" id="IPR050088">
    <property type="entry name" value="IspD/TarI_cytidylyltransf_bact"/>
</dbReference>
<feature type="site" description="Transition state stabilizer" evidence="7">
    <location>
        <position position="15"/>
    </location>
</feature>
<gene>
    <name evidence="7" type="primary">ispD</name>
    <name evidence="9" type="ORF">HDA44_004339</name>
</gene>
<evidence type="ECO:0000313" key="9">
    <source>
        <dbReference type="EMBL" id="MBB5980998.1"/>
    </source>
</evidence>
<feature type="site" description="Positions MEP for the nucleophilic attack" evidence="7">
    <location>
        <position position="158"/>
    </location>
</feature>
<evidence type="ECO:0000256" key="8">
    <source>
        <dbReference type="SAM" id="MobiDB-lite"/>
    </source>
</evidence>
<dbReference type="Gene3D" id="3.90.550.10">
    <property type="entry name" value="Spore Coat Polysaccharide Biosynthesis Protein SpsA, Chain A"/>
    <property type="match status" value="1"/>
</dbReference>
<comment type="pathway">
    <text evidence="2 7">Isoprenoid biosynthesis; isopentenyl diphosphate biosynthesis via DXP pathway; isopentenyl diphosphate from 1-deoxy-D-xylulose 5-phosphate: step 2/6.</text>
</comment>
<accession>A0A841E0Q2</accession>
<organism evidence="9 10">
    <name type="scientific">Kribbella solani</name>
    <dbReference type="NCBI Taxonomy" id="236067"/>
    <lineage>
        <taxon>Bacteria</taxon>
        <taxon>Bacillati</taxon>
        <taxon>Actinomycetota</taxon>
        <taxon>Actinomycetes</taxon>
        <taxon>Propionibacteriales</taxon>
        <taxon>Kribbellaceae</taxon>
        <taxon>Kribbella</taxon>
    </lineage>
</organism>
<dbReference type="GO" id="GO:0019288">
    <property type="term" value="P:isopentenyl diphosphate biosynthetic process, methylerythritol 4-phosphate pathway"/>
    <property type="evidence" value="ECO:0007669"/>
    <property type="project" value="UniProtKB-UniRule"/>
</dbReference>
<dbReference type="GO" id="GO:0050518">
    <property type="term" value="F:2-C-methyl-D-erythritol 4-phosphate cytidylyltransferase activity"/>
    <property type="evidence" value="ECO:0007669"/>
    <property type="project" value="UniProtKB-UniRule"/>
</dbReference>
<dbReference type="PANTHER" id="PTHR32125:SF4">
    <property type="entry name" value="2-C-METHYL-D-ERYTHRITOL 4-PHOSPHATE CYTIDYLYLTRANSFERASE, CHLOROPLASTIC"/>
    <property type="match status" value="1"/>
</dbReference>
<feature type="compositionally biased region" description="Gly residues" evidence="8">
    <location>
        <begin position="262"/>
        <end position="272"/>
    </location>
</feature>
<dbReference type="HAMAP" id="MF_00108">
    <property type="entry name" value="IspD"/>
    <property type="match status" value="1"/>
</dbReference>
<protein>
    <recommendedName>
        <fullName evidence="7">2-C-methyl-D-erythritol 4-phosphate cytidylyltransferase</fullName>
        <ecNumber evidence="7">2.7.7.60</ecNumber>
    </recommendedName>
    <alternativeName>
        <fullName evidence="7">4-diphosphocytidyl-2C-methyl-D-erythritol synthase</fullName>
    </alternativeName>
    <alternativeName>
        <fullName evidence="7">MEP cytidylyltransferase</fullName>
        <shortName evidence="7">MCT</shortName>
    </alternativeName>
</protein>
<dbReference type="InterPro" id="IPR001228">
    <property type="entry name" value="IspD"/>
</dbReference>
<dbReference type="InterPro" id="IPR029044">
    <property type="entry name" value="Nucleotide-diphossugar_trans"/>
</dbReference>
<evidence type="ECO:0000256" key="1">
    <source>
        <dbReference type="ARBA" id="ARBA00001282"/>
    </source>
</evidence>
<dbReference type="SUPFAM" id="SSF53448">
    <property type="entry name" value="Nucleotide-diphospho-sugar transferases"/>
    <property type="match status" value="1"/>
</dbReference>
<comment type="caution">
    <text evidence="9">The sequence shown here is derived from an EMBL/GenBank/DDBJ whole genome shotgun (WGS) entry which is preliminary data.</text>
</comment>